<dbReference type="EMBL" id="KN831780">
    <property type="protein sequence ID" value="KIM41547.1"/>
    <property type="molecule type" value="Genomic_DNA"/>
</dbReference>
<protein>
    <recommendedName>
        <fullName evidence="1">SET domain-containing protein</fullName>
    </recommendedName>
</protein>
<dbReference type="STRING" id="686832.A0A0C2YKI6"/>
<dbReference type="AlphaFoldDB" id="A0A0C2YKI6"/>
<sequence>PLPKFDQEIIEIKKSQTGGLGVFACRDIKSGDLLVAERPLVVNPMADISSFDLSTGLSLCDGPDTKLEKALSGMTPENKRLYLSLANSHEKDRFGKLFGILRTNGFEIELPFSRESMKCKYSMVGNKASRFNHSCSPNALFGFSLDSFSIQFHALKDIKKGEEIFCSYIDLHQTAEERQAALSRYGFECACRSCKSATEASDRFRKDFGAKIGALYYKAVLSFEHSSLKSTEKLLASGLQLQAQMQDEGLDVMEGSYYLLLKTIALLYARLGYSDEQERYYDVCEIWEERAKVVQSEITQFQPMLAAHGYPSREAHQ</sequence>
<dbReference type="PANTHER" id="PTHR47332:SF4">
    <property type="entry name" value="SET DOMAIN-CONTAINING PROTEIN 5"/>
    <property type="match status" value="1"/>
</dbReference>
<proteinExistence type="predicted"/>
<accession>A0A0C2YKI6</accession>
<dbReference type="CDD" id="cd20071">
    <property type="entry name" value="SET_SMYD"/>
    <property type="match status" value="1"/>
</dbReference>
<dbReference type="SMART" id="SM00317">
    <property type="entry name" value="SET"/>
    <property type="match status" value="1"/>
</dbReference>
<dbReference type="Gene3D" id="2.170.270.10">
    <property type="entry name" value="SET domain"/>
    <property type="match status" value="1"/>
</dbReference>
<evidence type="ECO:0000259" key="1">
    <source>
        <dbReference type="PROSITE" id="PS50280"/>
    </source>
</evidence>
<dbReference type="InterPro" id="IPR001214">
    <property type="entry name" value="SET_dom"/>
</dbReference>
<dbReference type="SUPFAM" id="SSF82199">
    <property type="entry name" value="SET domain"/>
    <property type="match status" value="1"/>
</dbReference>
<organism evidence="2 3">
    <name type="scientific">Hebeloma cylindrosporum</name>
    <dbReference type="NCBI Taxonomy" id="76867"/>
    <lineage>
        <taxon>Eukaryota</taxon>
        <taxon>Fungi</taxon>
        <taxon>Dikarya</taxon>
        <taxon>Basidiomycota</taxon>
        <taxon>Agaricomycotina</taxon>
        <taxon>Agaricomycetes</taxon>
        <taxon>Agaricomycetidae</taxon>
        <taxon>Agaricales</taxon>
        <taxon>Agaricineae</taxon>
        <taxon>Hymenogastraceae</taxon>
        <taxon>Hebeloma</taxon>
    </lineage>
</organism>
<reference evidence="2 3" key="1">
    <citation type="submission" date="2014-04" db="EMBL/GenBank/DDBJ databases">
        <authorList>
            <consortium name="DOE Joint Genome Institute"/>
            <person name="Kuo A."/>
            <person name="Gay G."/>
            <person name="Dore J."/>
            <person name="Kohler A."/>
            <person name="Nagy L.G."/>
            <person name="Floudas D."/>
            <person name="Copeland A."/>
            <person name="Barry K.W."/>
            <person name="Cichocki N."/>
            <person name="Veneault-Fourrey C."/>
            <person name="LaButti K."/>
            <person name="Lindquist E.A."/>
            <person name="Lipzen A."/>
            <person name="Lundell T."/>
            <person name="Morin E."/>
            <person name="Murat C."/>
            <person name="Sun H."/>
            <person name="Tunlid A."/>
            <person name="Henrissat B."/>
            <person name="Grigoriev I.V."/>
            <person name="Hibbett D.S."/>
            <person name="Martin F."/>
            <person name="Nordberg H.P."/>
            <person name="Cantor M.N."/>
            <person name="Hua S.X."/>
        </authorList>
    </citation>
    <scope>NUCLEOTIDE SEQUENCE [LARGE SCALE GENOMIC DNA]</scope>
    <source>
        <strain evidence="3">h7</strain>
    </source>
</reference>
<dbReference type="PANTHER" id="PTHR47332">
    <property type="entry name" value="SET DOMAIN-CONTAINING PROTEIN 5"/>
    <property type="match status" value="1"/>
</dbReference>
<evidence type="ECO:0000313" key="2">
    <source>
        <dbReference type="EMBL" id="KIM41547.1"/>
    </source>
</evidence>
<dbReference type="HOGENOM" id="CLU_028281_4_0_1"/>
<evidence type="ECO:0000313" key="3">
    <source>
        <dbReference type="Proteomes" id="UP000053424"/>
    </source>
</evidence>
<dbReference type="InterPro" id="IPR046341">
    <property type="entry name" value="SET_dom_sf"/>
</dbReference>
<feature type="non-terminal residue" evidence="2">
    <location>
        <position position="1"/>
    </location>
</feature>
<name>A0A0C2YKI6_HEBCY</name>
<feature type="domain" description="SET" evidence="1">
    <location>
        <begin position="8"/>
        <end position="169"/>
    </location>
</feature>
<keyword evidence="3" id="KW-1185">Reference proteome</keyword>
<dbReference type="InterPro" id="IPR053185">
    <property type="entry name" value="SET_domain_protein"/>
</dbReference>
<dbReference type="OrthoDB" id="5945798at2759"/>
<dbReference type="Proteomes" id="UP000053424">
    <property type="component" value="Unassembled WGS sequence"/>
</dbReference>
<dbReference type="Pfam" id="PF00856">
    <property type="entry name" value="SET"/>
    <property type="match status" value="1"/>
</dbReference>
<gene>
    <name evidence="2" type="ORF">M413DRAFT_71955</name>
</gene>
<dbReference type="PROSITE" id="PS50280">
    <property type="entry name" value="SET"/>
    <property type="match status" value="1"/>
</dbReference>
<reference evidence="3" key="2">
    <citation type="submission" date="2015-01" db="EMBL/GenBank/DDBJ databases">
        <title>Evolutionary Origins and Diversification of the Mycorrhizal Mutualists.</title>
        <authorList>
            <consortium name="DOE Joint Genome Institute"/>
            <consortium name="Mycorrhizal Genomics Consortium"/>
            <person name="Kohler A."/>
            <person name="Kuo A."/>
            <person name="Nagy L.G."/>
            <person name="Floudas D."/>
            <person name="Copeland A."/>
            <person name="Barry K.W."/>
            <person name="Cichocki N."/>
            <person name="Veneault-Fourrey C."/>
            <person name="LaButti K."/>
            <person name="Lindquist E.A."/>
            <person name="Lipzen A."/>
            <person name="Lundell T."/>
            <person name="Morin E."/>
            <person name="Murat C."/>
            <person name="Riley R."/>
            <person name="Ohm R."/>
            <person name="Sun H."/>
            <person name="Tunlid A."/>
            <person name="Henrissat B."/>
            <person name="Grigoriev I.V."/>
            <person name="Hibbett D.S."/>
            <person name="Martin F."/>
        </authorList>
    </citation>
    <scope>NUCLEOTIDE SEQUENCE [LARGE SCALE GENOMIC DNA]</scope>
    <source>
        <strain evidence="3">h7</strain>
    </source>
</reference>